<dbReference type="EMBL" id="BMAT01006824">
    <property type="protein sequence ID" value="GFS20510.1"/>
    <property type="molecule type" value="Genomic_DNA"/>
</dbReference>
<organism evidence="1 2">
    <name type="scientific">Elysia marginata</name>
    <dbReference type="NCBI Taxonomy" id="1093978"/>
    <lineage>
        <taxon>Eukaryota</taxon>
        <taxon>Metazoa</taxon>
        <taxon>Spiralia</taxon>
        <taxon>Lophotrochozoa</taxon>
        <taxon>Mollusca</taxon>
        <taxon>Gastropoda</taxon>
        <taxon>Heterobranchia</taxon>
        <taxon>Euthyneura</taxon>
        <taxon>Panpulmonata</taxon>
        <taxon>Sacoglossa</taxon>
        <taxon>Placobranchoidea</taxon>
        <taxon>Plakobranchidae</taxon>
        <taxon>Elysia</taxon>
    </lineage>
</organism>
<reference evidence="1 2" key="1">
    <citation type="journal article" date="2021" name="Elife">
        <title>Chloroplast acquisition without the gene transfer in kleptoplastic sea slugs, Plakobranchus ocellatus.</title>
        <authorList>
            <person name="Maeda T."/>
            <person name="Takahashi S."/>
            <person name="Yoshida T."/>
            <person name="Shimamura S."/>
            <person name="Takaki Y."/>
            <person name="Nagai Y."/>
            <person name="Toyoda A."/>
            <person name="Suzuki Y."/>
            <person name="Arimoto A."/>
            <person name="Ishii H."/>
            <person name="Satoh N."/>
            <person name="Nishiyama T."/>
            <person name="Hasebe M."/>
            <person name="Maruyama T."/>
            <person name="Minagawa J."/>
            <person name="Obokata J."/>
            <person name="Shigenobu S."/>
        </authorList>
    </citation>
    <scope>NUCLEOTIDE SEQUENCE [LARGE SCALE GENOMIC DNA]</scope>
</reference>
<name>A0AAV4JFE0_9GAST</name>
<keyword evidence="2" id="KW-1185">Reference proteome</keyword>
<proteinExistence type="predicted"/>
<protein>
    <submittedName>
        <fullName evidence="1">Uncharacterized protein</fullName>
    </submittedName>
</protein>
<dbReference type="AlphaFoldDB" id="A0AAV4JFE0"/>
<sequence>MTALSFHSSHGSNIKLPDLQTACHSYARAQGIFMLATPLLVTSHFQLRFEGKGIVKLQALPTKDDAVAWLRSQKPLPKGCIRLRNCKSSVWKVRFDPSRDSVLFFNKDLGLQEARGGGMLLFDIEYGDVCVTAVTASLPEVLFDSFTHSKHIQIVRRAGCSSAQLKLFNPLGLCRLHSPVEKGQTLRLRVQGNKGHSGMGPYFRLRMTPCGANGHQKQFLLGPDTKYESDLYGVEASQRKELALTCCHGEQAGFVGLDTDDRTTEVKLTWPWSGGCFLWFELNKVSLRAWLLRDPNRPYLAGCSVHTTTRGTVRQRYGETRNATEINVRGALFEVCRDRGAGHT</sequence>
<comment type="caution">
    <text evidence="1">The sequence shown here is derived from an EMBL/GenBank/DDBJ whole genome shotgun (WGS) entry which is preliminary data.</text>
</comment>
<gene>
    <name evidence="1" type="ORF">ElyMa_003314800</name>
</gene>
<accession>A0AAV4JFE0</accession>
<evidence type="ECO:0000313" key="2">
    <source>
        <dbReference type="Proteomes" id="UP000762676"/>
    </source>
</evidence>
<evidence type="ECO:0000313" key="1">
    <source>
        <dbReference type="EMBL" id="GFS20510.1"/>
    </source>
</evidence>
<dbReference type="Proteomes" id="UP000762676">
    <property type="component" value="Unassembled WGS sequence"/>
</dbReference>